<evidence type="ECO:0000313" key="4">
    <source>
        <dbReference type="EMBL" id="BBO30615.1"/>
    </source>
</evidence>
<dbReference type="PANTHER" id="PTHR44591:SF23">
    <property type="entry name" value="CHEY SUBFAMILY"/>
    <property type="match status" value="1"/>
</dbReference>
<dbReference type="PANTHER" id="PTHR44591">
    <property type="entry name" value="STRESS RESPONSE REGULATOR PROTEIN 1"/>
    <property type="match status" value="1"/>
</dbReference>
<evidence type="ECO:0000313" key="5">
    <source>
        <dbReference type="Proteomes" id="UP000326837"/>
    </source>
</evidence>
<dbReference type="AlphaFoldDB" id="A0A5K7X2Q3"/>
<comment type="caution">
    <text evidence="2">Lacks conserved residue(s) required for the propagation of feature annotation.</text>
</comment>
<accession>A0A5K7X2Q3</accession>
<keyword evidence="5" id="KW-1185">Reference proteome</keyword>
<sequence length="127" mass="13852">MKKRVLDVGNCVPDHSSIKHFLGKHFDCEVMQADGAEDALAALRSGPVDLVLVNRKLDMDYSDGIEIIRQIKADADLAKVPAMLITNYDEHQQAAMEIGALRGFGKLELAKPETVAKLQPILGKAKA</sequence>
<keyword evidence="1" id="KW-0597">Phosphoprotein</keyword>
<dbReference type="PROSITE" id="PS50110">
    <property type="entry name" value="RESPONSE_REGULATORY"/>
    <property type="match status" value="1"/>
</dbReference>
<dbReference type="InterPro" id="IPR011006">
    <property type="entry name" value="CheY-like_superfamily"/>
</dbReference>
<dbReference type="Pfam" id="PF00072">
    <property type="entry name" value="Response_reg"/>
    <property type="match status" value="1"/>
</dbReference>
<gene>
    <name evidence="4" type="ORF">PLANPX_0227</name>
</gene>
<dbReference type="Gene3D" id="3.40.50.2300">
    <property type="match status" value="1"/>
</dbReference>
<reference evidence="5" key="1">
    <citation type="submission" date="2019-10" db="EMBL/GenBank/DDBJ databases">
        <title>Lacipirellula parvula gen. nov., sp. nov., representing a lineage of planctomycetes widespread in freshwater anoxic habitats, and description of the family Lacipirellulaceae.</title>
        <authorList>
            <person name="Dedysh S.N."/>
            <person name="Kulichevskaya I.S."/>
            <person name="Beletsky A.V."/>
            <person name="Rakitin A.L."/>
            <person name="Mardanov A.V."/>
            <person name="Ivanova A.A."/>
            <person name="Saltykova V.X."/>
            <person name="Rijpstra W.I.C."/>
            <person name="Sinninghe Damste J.S."/>
            <person name="Ravin N.V."/>
        </authorList>
    </citation>
    <scope>NUCLEOTIDE SEQUENCE [LARGE SCALE GENOMIC DNA]</scope>
    <source>
        <strain evidence="5">PX69</strain>
    </source>
</reference>
<dbReference type="InterPro" id="IPR050595">
    <property type="entry name" value="Bact_response_regulator"/>
</dbReference>
<dbReference type="GO" id="GO:0000160">
    <property type="term" value="P:phosphorelay signal transduction system"/>
    <property type="evidence" value="ECO:0007669"/>
    <property type="project" value="InterPro"/>
</dbReference>
<name>A0A5K7X2Q3_9BACT</name>
<protein>
    <recommendedName>
        <fullName evidence="3">Response regulatory domain-containing protein</fullName>
    </recommendedName>
</protein>
<proteinExistence type="predicted"/>
<dbReference type="KEGG" id="lpav:PLANPX_0227"/>
<evidence type="ECO:0000256" key="1">
    <source>
        <dbReference type="ARBA" id="ARBA00022553"/>
    </source>
</evidence>
<evidence type="ECO:0000259" key="3">
    <source>
        <dbReference type="PROSITE" id="PS50110"/>
    </source>
</evidence>
<dbReference type="RefSeq" id="WP_152096929.1">
    <property type="nucleotide sequence ID" value="NZ_AP021861.1"/>
</dbReference>
<dbReference type="Proteomes" id="UP000326837">
    <property type="component" value="Chromosome"/>
</dbReference>
<dbReference type="InterPro" id="IPR001789">
    <property type="entry name" value="Sig_transdc_resp-reg_receiver"/>
</dbReference>
<dbReference type="SUPFAM" id="SSF52172">
    <property type="entry name" value="CheY-like"/>
    <property type="match status" value="1"/>
</dbReference>
<evidence type="ECO:0000256" key="2">
    <source>
        <dbReference type="PROSITE-ProRule" id="PRU00169"/>
    </source>
</evidence>
<organism evidence="4 5">
    <name type="scientific">Lacipirellula parvula</name>
    <dbReference type="NCBI Taxonomy" id="2650471"/>
    <lineage>
        <taxon>Bacteria</taxon>
        <taxon>Pseudomonadati</taxon>
        <taxon>Planctomycetota</taxon>
        <taxon>Planctomycetia</taxon>
        <taxon>Pirellulales</taxon>
        <taxon>Lacipirellulaceae</taxon>
        <taxon>Lacipirellula</taxon>
    </lineage>
</organism>
<dbReference type="EMBL" id="AP021861">
    <property type="protein sequence ID" value="BBO30615.1"/>
    <property type="molecule type" value="Genomic_DNA"/>
</dbReference>
<feature type="domain" description="Response regulatory" evidence="3">
    <location>
        <begin position="4"/>
        <end position="126"/>
    </location>
</feature>